<comment type="function">
    <text evidence="2 14">The beta subunit is responsible for the synthesis of L-tryptophan from indole and L-serine.</text>
</comment>
<gene>
    <name evidence="18" type="primary">trpBF</name>
    <name evidence="14" type="synonym">trpB</name>
    <name evidence="15" type="synonym">trpF</name>
    <name evidence="18" type="ordered locus">CBUD_1253</name>
</gene>
<dbReference type="HOGENOM" id="CLU_016734_3_4_6"/>
<evidence type="ECO:0000259" key="16">
    <source>
        <dbReference type="Pfam" id="PF00291"/>
    </source>
</evidence>
<dbReference type="GO" id="GO:0004834">
    <property type="term" value="F:tryptophan synthase activity"/>
    <property type="evidence" value="ECO:0007669"/>
    <property type="project" value="UniProtKB-UniRule"/>
</dbReference>
<evidence type="ECO:0000259" key="17">
    <source>
        <dbReference type="Pfam" id="PF00697"/>
    </source>
</evidence>
<reference evidence="18 19" key="1">
    <citation type="journal article" date="2009" name="Infect. Immun.">
        <title>Comparative genomics reveal extensive transposon-mediated genomic plasticity and diversity among potential effector proteins within the genus Coxiella.</title>
        <authorList>
            <person name="Beare P.A."/>
            <person name="Unsworth N."/>
            <person name="Andoh M."/>
            <person name="Voth D.E."/>
            <person name="Omsland A."/>
            <person name="Gilk S.D."/>
            <person name="Williams K.P."/>
            <person name="Sobral B.W."/>
            <person name="Kupko J.J.III."/>
            <person name="Porcella S.F."/>
            <person name="Samuel J.E."/>
            <person name="Heinzen R.A."/>
        </authorList>
    </citation>
    <scope>NUCLEOTIDE SEQUENCE [LARGE SCALE GENOMIC DNA]</scope>
    <source>
        <strain evidence="18 19">Dugway 5J108-111</strain>
    </source>
</reference>
<evidence type="ECO:0000256" key="9">
    <source>
        <dbReference type="ARBA" id="ARBA00022898"/>
    </source>
</evidence>
<dbReference type="InterPro" id="IPR001926">
    <property type="entry name" value="TrpB-like_PALP"/>
</dbReference>
<comment type="cofactor">
    <cofactor evidence="1 14">
        <name>pyridoxal 5'-phosphate</name>
        <dbReference type="ChEBI" id="CHEBI:597326"/>
    </cofactor>
</comment>
<dbReference type="EC" id="5.3.1.24" evidence="15"/>
<dbReference type="InterPro" id="IPR006654">
    <property type="entry name" value="Trp_synth_beta"/>
</dbReference>
<evidence type="ECO:0000256" key="5">
    <source>
        <dbReference type="ARBA" id="ARBA00009982"/>
    </source>
</evidence>
<dbReference type="EMBL" id="CP000733">
    <property type="protein sequence ID" value="ABS78259.2"/>
    <property type="molecule type" value="Genomic_DNA"/>
</dbReference>
<evidence type="ECO:0000256" key="14">
    <source>
        <dbReference type="HAMAP-Rule" id="MF_00133"/>
    </source>
</evidence>
<dbReference type="GO" id="GO:0005737">
    <property type="term" value="C:cytoplasm"/>
    <property type="evidence" value="ECO:0007669"/>
    <property type="project" value="TreeGrafter"/>
</dbReference>
<name>A9KE94_COXBN</name>
<feature type="domain" description="N-(5'phosphoribosyl) anthranilate isomerase (PRAI)" evidence="17">
    <location>
        <begin position="8"/>
        <end position="206"/>
    </location>
</feature>
<evidence type="ECO:0000256" key="3">
    <source>
        <dbReference type="ARBA" id="ARBA00004664"/>
    </source>
</evidence>
<protein>
    <recommendedName>
        <fullName evidence="14 15">Multifunctional fusion protein</fullName>
    </recommendedName>
    <domain>
        <recommendedName>
            <fullName evidence="15">N-(5'-phosphoribosyl)anthranilate isomerase</fullName>
            <shortName evidence="15">PRAI</shortName>
            <ecNumber evidence="15">5.3.1.24</ecNumber>
        </recommendedName>
    </domain>
    <domain>
        <recommendedName>
            <fullName evidence="14">Tryptophan synthase beta chain</fullName>
            <ecNumber evidence="14">4.2.1.20</ecNumber>
        </recommendedName>
    </domain>
</protein>
<keyword evidence="11 15" id="KW-0413">Isomerase</keyword>
<sequence>MIEQPLIKICGIKDSALASKAVQMGADFIGIITYSKSKRYVNNKMAQNLAKAIRKAGGRPVAVFVDFSAKAMESFCKSTGIDVVQLHGAISKAEHHLLPASLQRIYVLSVNKNGSILKDDAGGLEHLDEKRDFLLFDNEIGGSGQSYDLNQFNYTGKFRYFLSGGLSPTNVNRAIQLTKPQGVDVSSGVEDSNGNKKLTLIQSFITNVRKNPAGRFGTFGGCYVAETLMAPLQELQESMTRIVKSNVFQTTFHDILQHYAGRPTPLTEAKRLSDFIQGPRIFLKREDLLHTGAHKINNALGQCLLAKKLKKTRIIAETGAGQHGVASATACAYFDLRCDIYMGAEDMKRQAPNVERMKLLGANVIPVLAGSQTLKDAVNEALRDWSASYENTHYCLGSALGPHPFPEMVALFQSVIGKEAKTQVHEQTGKQPDAIIACVGGGSNAIGIFSAFIDDPTVRLIGVEAGGKGNQLGEHAARIKHQRKGVLHGTYTYLLQDENGQIAKTHSISAGLDYPAIGPQHAFLFETGRAIYTSVSDKDALTAFKLLAKTEGIIPALESSHAIAYLLKEGRKKFSRKDIVIVNLSGRGDKDIPALKEYSL</sequence>
<dbReference type="InterPro" id="IPR006653">
    <property type="entry name" value="Trp_synth_b_CS"/>
</dbReference>
<dbReference type="InterPro" id="IPR023026">
    <property type="entry name" value="Trp_synth_beta/beta-like"/>
</dbReference>
<dbReference type="Pfam" id="PF00697">
    <property type="entry name" value="PRAI"/>
    <property type="match status" value="1"/>
</dbReference>
<evidence type="ECO:0000256" key="8">
    <source>
        <dbReference type="ARBA" id="ARBA00022822"/>
    </source>
</evidence>
<dbReference type="PANTHER" id="PTHR48077:SF3">
    <property type="entry name" value="TRYPTOPHAN SYNTHASE"/>
    <property type="match status" value="1"/>
</dbReference>
<keyword evidence="8 15" id="KW-0822">Tryptophan biosynthesis</keyword>
<comment type="pathway">
    <text evidence="3 15">Amino-acid biosynthesis; L-tryptophan biosynthesis; L-tryptophan from chorismate: step 3/5.</text>
</comment>
<comment type="similarity">
    <text evidence="15">Belongs to the TrpF family.</text>
</comment>
<dbReference type="Gene3D" id="3.40.50.1100">
    <property type="match status" value="2"/>
</dbReference>
<evidence type="ECO:0000313" key="18">
    <source>
        <dbReference type="EMBL" id="ABS78259.2"/>
    </source>
</evidence>
<dbReference type="NCBIfam" id="NF010376">
    <property type="entry name" value="PRK13803.1"/>
    <property type="match status" value="1"/>
</dbReference>
<evidence type="ECO:0000256" key="11">
    <source>
        <dbReference type="ARBA" id="ARBA00023235"/>
    </source>
</evidence>
<dbReference type="InterPro" id="IPR011060">
    <property type="entry name" value="RibuloseP-bd_barrel"/>
</dbReference>
<evidence type="ECO:0000256" key="6">
    <source>
        <dbReference type="ARBA" id="ARBA00011270"/>
    </source>
</evidence>
<dbReference type="InterPro" id="IPR036052">
    <property type="entry name" value="TrpB-like_PALP_sf"/>
</dbReference>
<comment type="subunit">
    <text evidence="6 14">Tetramer of two alpha and two beta chains.</text>
</comment>
<comment type="catalytic activity">
    <reaction evidence="15">
        <text>N-(5-phospho-beta-D-ribosyl)anthranilate = 1-(2-carboxyphenylamino)-1-deoxy-D-ribulose 5-phosphate</text>
        <dbReference type="Rhea" id="RHEA:21540"/>
        <dbReference type="ChEBI" id="CHEBI:18277"/>
        <dbReference type="ChEBI" id="CHEBI:58613"/>
        <dbReference type="EC" id="5.3.1.24"/>
    </reaction>
</comment>
<dbReference type="KEGG" id="cbd:CBUD_1253"/>
<dbReference type="CDD" id="cd00405">
    <property type="entry name" value="PRAI"/>
    <property type="match status" value="1"/>
</dbReference>
<proteinExistence type="inferred from homology"/>
<dbReference type="Pfam" id="PF00291">
    <property type="entry name" value="PALP"/>
    <property type="match status" value="1"/>
</dbReference>
<evidence type="ECO:0000256" key="12">
    <source>
        <dbReference type="ARBA" id="ARBA00023239"/>
    </source>
</evidence>
<dbReference type="FunFam" id="3.40.50.1100:FF:000001">
    <property type="entry name" value="Tryptophan synthase beta chain"/>
    <property type="match status" value="1"/>
</dbReference>
<dbReference type="HAMAP" id="MF_00135">
    <property type="entry name" value="PRAI"/>
    <property type="match status" value="1"/>
</dbReference>
<evidence type="ECO:0000256" key="4">
    <source>
        <dbReference type="ARBA" id="ARBA00004733"/>
    </source>
</evidence>
<dbReference type="GO" id="GO:0004640">
    <property type="term" value="F:phosphoribosylanthranilate isomerase activity"/>
    <property type="evidence" value="ECO:0007669"/>
    <property type="project" value="UniProtKB-UniRule"/>
</dbReference>
<dbReference type="FunFam" id="3.40.50.1100:FF:000004">
    <property type="entry name" value="Tryptophan synthase beta chain"/>
    <property type="match status" value="1"/>
</dbReference>
<dbReference type="InterPro" id="IPR001240">
    <property type="entry name" value="PRAI_dom"/>
</dbReference>
<dbReference type="NCBIfam" id="TIGR00263">
    <property type="entry name" value="trpB"/>
    <property type="match status" value="1"/>
</dbReference>
<dbReference type="PANTHER" id="PTHR48077">
    <property type="entry name" value="TRYPTOPHAN SYNTHASE-RELATED"/>
    <property type="match status" value="1"/>
</dbReference>
<dbReference type="PROSITE" id="PS00168">
    <property type="entry name" value="TRP_SYNTHASE_BETA"/>
    <property type="match status" value="1"/>
</dbReference>
<dbReference type="SUPFAM" id="SSF51366">
    <property type="entry name" value="Ribulose-phoshate binding barrel"/>
    <property type="match status" value="1"/>
</dbReference>
<dbReference type="SUPFAM" id="SSF53686">
    <property type="entry name" value="Tryptophan synthase beta subunit-like PLP-dependent enzymes"/>
    <property type="match status" value="1"/>
</dbReference>
<evidence type="ECO:0000256" key="2">
    <source>
        <dbReference type="ARBA" id="ARBA00002786"/>
    </source>
</evidence>
<evidence type="ECO:0000256" key="10">
    <source>
        <dbReference type="ARBA" id="ARBA00023141"/>
    </source>
</evidence>
<comment type="similarity">
    <text evidence="5 14">Belongs to the TrpB family.</text>
</comment>
<keyword evidence="9 14" id="KW-0663">Pyridoxal phosphate</keyword>
<dbReference type="UniPathway" id="UPA00035">
    <property type="reaction ID" value="UER00042"/>
</dbReference>
<dbReference type="Proteomes" id="UP000008555">
    <property type="component" value="Chromosome"/>
</dbReference>
<keyword evidence="12 14" id="KW-0456">Lyase</keyword>
<evidence type="ECO:0000256" key="7">
    <source>
        <dbReference type="ARBA" id="ARBA00022605"/>
    </source>
</evidence>
<keyword evidence="10 15" id="KW-0057">Aromatic amino acid biosynthesis</keyword>
<comment type="pathway">
    <text evidence="4 14">Amino-acid biosynthesis; L-tryptophan biosynthesis; L-tryptophan from chorismate: step 5/5.</text>
</comment>
<dbReference type="InterPro" id="IPR013785">
    <property type="entry name" value="Aldolase_TIM"/>
</dbReference>
<dbReference type="AlphaFoldDB" id="A9KE94"/>
<feature type="domain" description="Tryptophan synthase beta chain-like PALP" evidence="16">
    <location>
        <begin position="260"/>
        <end position="585"/>
    </location>
</feature>
<dbReference type="RefSeq" id="WP_011996998.1">
    <property type="nucleotide sequence ID" value="NC_009727.1"/>
</dbReference>
<dbReference type="Gene3D" id="3.20.20.70">
    <property type="entry name" value="Aldolase class I"/>
    <property type="match status" value="1"/>
</dbReference>
<organism evidence="18 19">
    <name type="scientific">Coxiella burnetii (strain Dugway 5J108-111)</name>
    <dbReference type="NCBI Taxonomy" id="434922"/>
    <lineage>
        <taxon>Bacteria</taxon>
        <taxon>Pseudomonadati</taxon>
        <taxon>Pseudomonadota</taxon>
        <taxon>Gammaproteobacteria</taxon>
        <taxon>Legionellales</taxon>
        <taxon>Coxiellaceae</taxon>
        <taxon>Coxiella</taxon>
    </lineage>
</organism>
<dbReference type="EC" id="4.2.1.20" evidence="14"/>
<comment type="catalytic activity">
    <reaction evidence="13 14">
        <text>(1S,2R)-1-C-(indol-3-yl)glycerol 3-phosphate + L-serine = D-glyceraldehyde 3-phosphate + L-tryptophan + H2O</text>
        <dbReference type="Rhea" id="RHEA:10532"/>
        <dbReference type="ChEBI" id="CHEBI:15377"/>
        <dbReference type="ChEBI" id="CHEBI:33384"/>
        <dbReference type="ChEBI" id="CHEBI:57912"/>
        <dbReference type="ChEBI" id="CHEBI:58866"/>
        <dbReference type="ChEBI" id="CHEBI:59776"/>
        <dbReference type="EC" id="4.2.1.20"/>
    </reaction>
</comment>
<dbReference type="CDD" id="cd06446">
    <property type="entry name" value="Trp-synth_B"/>
    <property type="match status" value="1"/>
</dbReference>
<dbReference type="HAMAP" id="MF_00133">
    <property type="entry name" value="Trp_synth_beta"/>
    <property type="match status" value="1"/>
</dbReference>
<feature type="modified residue" description="N6-(pyridoxal phosphate)lysine" evidence="14">
    <location>
        <position position="295"/>
    </location>
</feature>
<keyword evidence="7 15" id="KW-0028">Amino-acid biosynthesis</keyword>
<evidence type="ECO:0000256" key="1">
    <source>
        <dbReference type="ARBA" id="ARBA00001933"/>
    </source>
</evidence>
<evidence type="ECO:0000313" key="19">
    <source>
        <dbReference type="Proteomes" id="UP000008555"/>
    </source>
</evidence>
<evidence type="ECO:0000256" key="15">
    <source>
        <dbReference type="HAMAP-Rule" id="MF_00135"/>
    </source>
</evidence>
<evidence type="ECO:0000256" key="13">
    <source>
        <dbReference type="ARBA" id="ARBA00049047"/>
    </source>
</evidence>
<accession>A9KE94</accession>